<sequence length="662" mass="75150">MSTPSSIPRCTWLNPPPPPLDKQGKKLFEGESFFIIPYDRLRGTKEGGPSSEGKEDDALNSFITDRAGGVVVPFDQADHILIRHPSISKYAQTIEPNIARRLLHFDWVLDSLCSGQRQSQELYWAIPRTPSPTLISTSTCNKRTRNETQKVGIVNIELSKDPRSRKSFPLSGPSNPASAPETRPRAISAQTLSKIPLRIDLPYHDARRRVTLPSLTTPKTSVPWFPDAQPPSSLDVSLKDLYRRQSPDESEILDNIRRRIIYPDTTFRRAEIFFGISFYVVGPTSARRNVERKIADCRGEIVPFQEDSTVLIMIYPVYSADKRDIYRHFDRARRQRQPAITEGWVHDCHSTRTKLSQDPYLVQLQDLETLDVWKRIKDRRLITVRNVSVLPVKEKQLEARPTREWSSETVAEVDELKRKQQEAARAYGTPISPSVSTVNTSFSVIGKEVQQSVTSEIGRTDIIELDTIENQNSGLKRKLELTDSDLDICCTDPEDEHVDEQPEEDDEVGEEVNVVLPSTTVSSATTIQDSAFYEVIDLCSDSDSDNDLFSERSEQLSAIIQTSKKAKIDAQSDSLKRTTDVPTAATRRLQRQENKVREEDLPNYHRLVDRLREQIARGGIPKGGTRKFAAGFGLESVYRRYSSMIREQVPGLIQFSLARKRK</sequence>
<feature type="domain" description="BRCT" evidence="2">
    <location>
        <begin position="23"/>
        <end position="125"/>
    </location>
</feature>
<dbReference type="SUPFAM" id="SSF52113">
    <property type="entry name" value="BRCT domain"/>
    <property type="match status" value="2"/>
</dbReference>
<dbReference type="Proteomes" id="UP000078595">
    <property type="component" value="Chromosome 9"/>
</dbReference>
<dbReference type="AlphaFoldDB" id="A0AAJ8KWV0"/>
<name>A0AAJ8KWV0_9TREE</name>
<evidence type="ECO:0000313" key="3">
    <source>
        <dbReference type="EMBL" id="WWC64910.1"/>
    </source>
</evidence>
<proteinExistence type="predicted"/>
<dbReference type="GeneID" id="28970628"/>
<feature type="domain" description="BRCT" evidence="2">
    <location>
        <begin position="268"/>
        <end position="362"/>
    </location>
</feature>
<evidence type="ECO:0000256" key="1">
    <source>
        <dbReference type="SAM" id="MobiDB-lite"/>
    </source>
</evidence>
<reference evidence="3" key="2">
    <citation type="submission" date="2024-02" db="EMBL/GenBank/DDBJ databases">
        <title>Comparative genomics of Cryptococcus and Kwoniella reveals pathogenesis evolution and contrasting modes of karyotype evolution via chromosome fusion or intercentromeric recombination.</title>
        <authorList>
            <person name="Coelho M.A."/>
            <person name="David-Palma M."/>
            <person name="Shea T."/>
            <person name="Bowers K."/>
            <person name="McGinley-Smith S."/>
            <person name="Mohammad A.W."/>
            <person name="Gnirke A."/>
            <person name="Yurkov A.M."/>
            <person name="Nowrousian M."/>
            <person name="Sun S."/>
            <person name="Cuomo C.A."/>
            <person name="Heitman J."/>
        </authorList>
    </citation>
    <scope>NUCLEOTIDE SEQUENCE</scope>
    <source>
        <strain evidence="3">CBS 10117</strain>
    </source>
</reference>
<protein>
    <recommendedName>
        <fullName evidence="2">BRCT domain-containing protein</fullName>
    </recommendedName>
</protein>
<keyword evidence="4" id="KW-1185">Reference proteome</keyword>
<evidence type="ECO:0000313" key="4">
    <source>
        <dbReference type="Proteomes" id="UP000078595"/>
    </source>
</evidence>
<dbReference type="RefSeq" id="XP_065825678.1">
    <property type="nucleotide sequence ID" value="XM_065969606.1"/>
</dbReference>
<dbReference type="InterPro" id="IPR001357">
    <property type="entry name" value="BRCT_dom"/>
</dbReference>
<dbReference type="InterPro" id="IPR036420">
    <property type="entry name" value="BRCT_dom_sf"/>
</dbReference>
<dbReference type="EMBL" id="CP144538">
    <property type="protein sequence ID" value="WWC64910.1"/>
    <property type="molecule type" value="Genomic_DNA"/>
</dbReference>
<feature type="region of interest" description="Disordered" evidence="1">
    <location>
        <begin position="1"/>
        <end position="23"/>
    </location>
</feature>
<gene>
    <name evidence="3" type="ORF">I303_107524</name>
</gene>
<dbReference type="Gene3D" id="3.40.50.10190">
    <property type="entry name" value="BRCT domain"/>
    <property type="match status" value="1"/>
</dbReference>
<organism evidence="3 4">
    <name type="scientific">Kwoniella dejecticola CBS 10117</name>
    <dbReference type="NCBI Taxonomy" id="1296121"/>
    <lineage>
        <taxon>Eukaryota</taxon>
        <taxon>Fungi</taxon>
        <taxon>Dikarya</taxon>
        <taxon>Basidiomycota</taxon>
        <taxon>Agaricomycotina</taxon>
        <taxon>Tremellomycetes</taxon>
        <taxon>Tremellales</taxon>
        <taxon>Cryptococcaceae</taxon>
        <taxon>Kwoniella</taxon>
    </lineage>
</organism>
<accession>A0AAJ8KWV0</accession>
<feature type="region of interest" description="Disordered" evidence="1">
    <location>
        <begin position="162"/>
        <end position="185"/>
    </location>
</feature>
<reference evidence="3" key="1">
    <citation type="submission" date="2013-07" db="EMBL/GenBank/DDBJ databases">
        <authorList>
            <consortium name="The Broad Institute Genome Sequencing Platform"/>
            <person name="Cuomo C."/>
            <person name="Litvintseva A."/>
            <person name="Chen Y."/>
            <person name="Heitman J."/>
            <person name="Sun S."/>
            <person name="Springer D."/>
            <person name="Dromer F."/>
            <person name="Young S.K."/>
            <person name="Zeng Q."/>
            <person name="Gargeya S."/>
            <person name="Fitzgerald M."/>
            <person name="Abouelleil A."/>
            <person name="Alvarado L."/>
            <person name="Berlin A.M."/>
            <person name="Chapman S.B."/>
            <person name="Dewar J."/>
            <person name="Goldberg J."/>
            <person name="Griggs A."/>
            <person name="Gujja S."/>
            <person name="Hansen M."/>
            <person name="Howarth C."/>
            <person name="Imamovic A."/>
            <person name="Larimer J."/>
            <person name="McCowan C."/>
            <person name="Murphy C."/>
            <person name="Pearson M."/>
            <person name="Priest M."/>
            <person name="Roberts A."/>
            <person name="Saif S."/>
            <person name="Shea T."/>
            <person name="Sykes S."/>
            <person name="Wortman J."/>
            <person name="Nusbaum C."/>
            <person name="Birren B."/>
        </authorList>
    </citation>
    <scope>NUCLEOTIDE SEQUENCE</scope>
    <source>
        <strain evidence="3">CBS 10117</strain>
    </source>
</reference>
<dbReference type="PROSITE" id="PS50172">
    <property type="entry name" value="BRCT"/>
    <property type="match status" value="2"/>
</dbReference>
<dbReference type="KEGG" id="kdj:28970628"/>
<evidence type="ECO:0000259" key="2">
    <source>
        <dbReference type="PROSITE" id="PS50172"/>
    </source>
</evidence>